<dbReference type="EMBL" id="CABVMM010000001">
    <property type="protein sequence ID" value="VVU99024.1"/>
    <property type="molecule type" value="Genomic_DNA"/>
</dbReference>
<organism evidence="1 2">
    <name type="scientific">Mesonia oceanica</name>
    <dbReference type="NCBI Taxonomy" id="2687242"/>
    <lineage>
        <taxon>Bacteria</taxon>
        <taxon>Pseudomonadati</taxon>
        <taxon>Bacteroidota</taxon>
        <taxon>Flavobacteriia</taxon>
        <taxon>Flavobacteriales</taxon>
        <taxon>Flavobacteriaceae</taxon>
        <taxon>Mesonia</taxon>
    </lineage>
</organism>
<accession>A0AC61Y3I7</accession>
<dbReference type="Proteomes" id="UP000356253">
    <property type="component" value="Unassembled WGS sequence"/>
</dbReference>
<protein>
    <submittedName>
        <fullName evidence="1">Uncharacterized protein</fullName>
    </submittedName>
</protein>
<sequence>MLVDTTWANSNDPNQSEYYFDINPEWLILTHYPEQDKWQLLENPLTLEEFNNSKYVKPVWFHLGFDEVPKLMADKEYYYFVYKEPDNDWSVNLQYSSENINFDYIKGMEAISISQAGMMYYRFEKDQITQKHFSKLA</sequence>
<evidence type="ECO:0000313" key="2">
    <source>
        <dbReference type="Proteomes" id="UP000356253"/>
    </source>
</evidence>
<keyword evidence="2" id="KW-1185">Reference proteome</keyword>
<evidence type="ECO:0000313" key="1">
    <source>
        <dbReference type="EMBL" id="VVU99024.1"/>
    </source>
</evidence>
<name>A0AC61Y3I7_9FLAO</name>
<gene>
    <name evidence="1" type="ORF">FVB9532_00274</name>
</gene>
<comment type="caution">
    <text evidence="1">The sequence shown here is derived from an EMBL/GenBank/DDBJ whole genome shotgun (WGS) entry which is preliminary data.</text>
</comment>
<reference evidence="1" key="1">
    <citation type="submission" date="2019-09" db="EMBL/GenBank/DDBJ databases">
        <authorList>
            <person name="Rodrigo-Torres L."/>
            <person name="Arahal R. D."/>
            <person name="Lucena T."/>
        </authorList>
    </citation>
    <scope>NUCLEOTIDE SEQUENCE</scope>
    <source>
        <strain evidence="1">ISS653</strain>
    </source>
</reference>
<proteinExistence type="predicted"/>